<evidence type="ECO:0000313" key="1">
    <source>
        <dbReference type="EMBL" id="DAE08901.1"/>
    </source>
</evidence>
<dbReference type="EMBL" id="BK015479">
    <property type="protein sequence ID" value="DAE08901.1"/>
    <property type="molecule type" value="Genomic_DNA"/>
</dbReference>
<name>A0A8S5PQW0_9CAUD</name>
<sequence length="326" mass="39432">MEFIKTEAGWVDLLTDKCFLFGDIIVEVYNQLSEADNIIYKELRKYYSINACWFHVIGSKYTECHAESKIFEKDPKIKAIISSEKSLSSTFNMDTYRHDGWNNGTLHFFIPVYQSDLDKIFKNESPYYTDFVMDIVRKNKFCHFIEHLCDQEEMSCYPEGEYKKTSVEILDTWLIDQEISTKIRKYKNDYYRAFIVKDIYQLLYDDLIQMIDFKYSLEYCPICRKSFIKRDGRNKFCPACSLDEKAKKQYNDKKRKTEPRYIHKNICDMLRNRNENYMDFCKESDYYWDVVNCKNVSHNAVYDDTIRTKSDYISWLKEKRKAYRRR</sequence>
<protein>
    <submittedName>
        <fullName evidence="1">RRN7 Zinc-finger of RNA-polymerase I-specific TFIIB, Rrn7</fullName>
    </submittedName>
</protein>
<reference evidence="1" key="1">
    <citation type="journal article" date="2021" name="Proc. Natl. Acad. Sci. U.S.A.">
        <title>A Catalog of Tens of Thousands of Viruses from Human Metagenomes Reveals Hidden Associations with Chronic Diseases.</title>
        <authorList>
            <person name="Tisza M.J."/>
            <person name="Buck C.B."/>
        </authorList>
    </citation>
    <scope>NUCLEOTIDE SEQUENCE</scope>
    <source>
        <strain evidence="1">CtDiR9</strain>
    </source>
</reference>
<dbReference type="GO" id="GO:0008270">
    <property type="term" value="F:zinc ion binding"/>
    <property type="evidence" value="ECO:0007669"/>
    <property type="project" value="UniProtKB-KW"/>
</dbReference>
<keyword evidence="1" id="KW-0479">Metal-binding</keyword>
<organism evidence="1">
    <name type="scientific">Siphoviridae sp. ctDiR9</name>
    <dbReference type="NCBI Taxonomy" id="2825388"/>
    <lineage>
        <taxon>Viruses</taxon>
        <taxon>Duplodnaviria</taxon>
        <taxon>Heunggongvirae</taxon>
        <taxon>Uroviricota</taxon>
        <taxon>Caudoviricetes</taxon>
    </lineage>
</organism>
<keyword evidence="1" id="KW-0863">Zinc-finger</keyword>
<accession>A0A8S5PQW0</accession>
<keyword evidence="1" id="KW-0862">Zinc</keyword>
<proteinExistence type="predicted"/>